<keyword evidence="1" id="KW-1133">Transmembrane helix</keyword>
<keyword evidence="1" id="KW-0472">Membrane</keyword>
<protein>
    <recommendedName>
        <fullName evidence="4">DUF4079 domain-containing protein</fullName>
    </recommendedName>
</protein>
<keyword evidence="3" id="KW-1185">Reference proteome</keyword>
<evidence type="ECO:0000256" key="1">
    <source>
        <dbReference type="SAM" id="Phobius"/>
    </source>
</evidence>
<dbReference type="OMA" id="HAIITCS"/>
<dbReference type="HOGENOM" id="CLU_070933_0_0_1"/>
<reference evidence="2 3" key="1">
    <citation type="journal article" date="2007" name="Proc. Natl. Acad. Sci. U.S.A.">
        <title>The tiny eukaryote Ostreococcus provides genomic insights into the paradox of plankton speciation.</title>
        <authorList>
            <person name="Palenik B."/>
            <person name="Grimwood J."/>
            <person name="Aerts A."/>
            <person name="Rouze P."/>
            <person name="Salamov A."/>
            <person name="Putnam N."/>
            <person name="Dupont C."/>
            <person name="Jorgensen R."/>
            <person name="Derelle E."/>
            <person name="Rombauts S."/>
            <person name="Zhou K."/>
            <person name="Otillar R."/>
            <person name="Merchant S.S."/>
            <person name="Podell S."/>
            <person name="Gaasterland T."/>
            <person name="Napoli C."/>
            <person name="Gendler K."/>
            <person name="Manuell A."/>
            <person name="Tai V."/>
            <person name="Vallon O."/>
            <person name="Piganeau G."/>
            <person name="Jancek S."/>
            <person name="Heijde M."/>
            <person name="Jabbari K."/>
            <person name="Bowler C."/>
            <person name="Lohr M."/>
            <person name="Robbens S."/>
            <person name="Werner G."/>
            <person name="Dubchak I."/>
            <person name="Pazour G.J."/>
            <person name="Ren Q."/>
            <person name="Paulsen I."/>
            <person name="Delwiche C."/>
            <person name="Schmutz J."/>
            <person name="Rokhsar D."/>
            <person name="Van de Peer Y."/>
            <person name="Moreau H."/>
            <person name="Grigoriev I.V."/>
        </authorList>
    </citation>
    <scope>NUCLEOTIDE SEQUENCE [LARGE SCALE GENOMIC DNA]</scope>
    <source>
        <strain evidence="2 3">CCE9901</strain>
    </source>
</reference>
<dbReference type="eggNOG" id="ENOG502QT15">
    <property type="taxonomic scope" value="Eukaryota"/>
</dbReference>
<evidence type="ECO:0000313" key="2">
    <source>
        <dbReference type="EMBL" id="ABO93906.1"/>
    </source>
</evidence>
<dbReference type="Proteomes" id="UP000001568">
    <property type="component" value="Chromosome 1"/>
</dbReference>
<proteinExistence type="predicted"/>
<dbReference type="KEGG" id="olu:OSTLU_13920"/>
<gene>
    <name evidence="2" type="ORF">OSTLU_13920</name>
</gene>
<dbReference type="PANTHER" id="PTHR34679">
    <property type="match status" value="1"/>
</dbReference>
<evidence type="ECO:0000313" key="3">
    <source>
        <dbReference type="Proteomes" id="UP000001568"/>
    </source>
</evidence>
<dbReference type="AlphaFoldDB" id="A4RRR1"/>
<dbReference type="EMBL" id="CP000581">
    <property type="protein sequence ID" value="ABO93906.1"/>
    <property type="molecule type" value="Genomic_DNA"/>
</dbReference>
<dbReference type="Gramene" id="ABO93906">
    <property type="protein sequence ID" value="ABO93906"/>
    <property type="gene ID" value="OSTLU_13920"/>
</dbReference>
<name>A4RRR1_OSTLU</name>
<dbReference type="STRING" id="436017.A4RRR1"/>
<accession>A4RRR1</accession>
<dbReference type="InterPro" id="IPR025067">
    <property type="entry name" value="DUF4079"/>
</dbReference>
<dbReference type="GO" id="GO:0009706">
    <property type="term" value="C:chloroplast inner membrane"/>
    <property type="evidence" value="ECO:0007669"/>
    <property type="project" value="EnsemblPlants"/>
</dbReference>
<keyword evidence="1" id="KW-0812">Transmembrane</keyword>
<feature type="transmembrane region" description="Helical" evidence="1">
    <location>
        <begin position="121"/>
        <end position="139"/>
    </location>
</feature>
<dbReference type="Pfam" id="PF13301">
    <property type="entry name" value="DUF4079"/>
    <property type="match status" value="1"/>
</dbReference>
<dbReference type="OrthoDB" id="4914at2759"/>
<dbReference type="GeneID" id="4999879"/>
<feature type="transmembrane region" description="Helical" evidence="1">
    <location>
        <begin position="151"/>
        <end position="169"/>
    </location>
</feature>
<organism evidence="2 3">
    <name type="scientific">Ostreococcus lucimarinus (strain CCE9901)</name>
    <dbReference type="NCBI Taxonomy" id="436017"/>
    <lineage>
        <taxon>Eukaryota</taxon>
        <taxon>Viridiplantae</taxon>
        <taxon>Chlorophyta</taxon>
        <taxon>Mamiellophyceae</taxon>
        <taxon>Mamiellales</taxon>
        <taxon>Bathycoccaceae</taxon>
        <taxon>Ostreococcus</taxon>
    </lineage>
</organism>
<dbReference type="RefSeq" id="XP_001415614.1">
    <property type="nucleotide sequence ID" value="XM_001415577.1"/>
</dbReference>
<dbReference type="PANTHER" id="PTHR34679:SF2">
    <property type="entry name" value="OS02G0122500 PROTEIN"/>
    <property type="match status" value="1"/>
</dbReference>
<feature type="transmembrane region" description="Helical" evidence="1">
    <location>
        <begin position="42"/>
        <end position="62"/>
    </location>
</feature>
<evidence type="ECO:0008006" key="4">
    <source>
        <dbReference type="Google" id="ProtNLM"/>
    </source>
</evidence>
<sequence length="214" mass="22657">MENAKAAVSALAIATCVTAMPEMAHASGGEFGILEGRSAALLHPIGLGSLYAVTLYAGWLGLQWRRVRTVGDEIAGLKKTLPEDAAAAAGSAVAKQIDELTSTRKELVAGKFKDKHANMGYLLLALGVTLAVEGGMNTYLRVGKLFPGPHLYAGASIVVLWAMAAGLVPQMEKGNQKARDLHIALNCVNLALFTWQIPTGLEIVGKVFQFTSWP</sequence>